<evidence type="ECO:0000313" key="6">
    <source>
        <dbReference type="Proteomes" id="UP000265916"/>
    </source>
</evidence>
<dbReference type="GO" id="GO:0009307">
    <property type="term" value="P:DNA restriction-modification system"/>
    <property type="evidence" value="ECO:0007669"/>
    <property type="project" value="UniProtKB-KW"/>
</dbReference>
<dbReference type="PANTHER" id="PTHR30408">
    <property type="entry name" value="TYPE-1 RESTRICTION ENZYME ECOKI SPECIFICITY PROTEIN"/>
    <property type="match status" value="1"/>
</dbReference>
<reference evidence="5 6" key="1">
    <citation type="submission" date="2017-08" db="EMBL/GenBank/DDBJ databases">
        <title>Reclassification of Bisgaard taxon 37 and 44.</title>
        <authorList>
            <person name="Christensen H."/>
        </authorList>
    </citation>
    <scope>NUCLEOTIDE SEQUENCE [LARGE SCALE GENOMIC DNA]</scope>
    <source>
        <strain evidence="5 6">111</strain>
    </source>
</reference>
<dbReference type="Gene3D" id="3.90.220.20">
    <property type="entry name" value="DNA methylase specificity domains"/>
    <property type="match status" value="2"/>
</dbReference>
<feature type="domain" description="Type I restriction modification DNA specificity" evidence="4">
    <location>
        <begin position="207"/>
        <end position="355"/>
    </location>
</feature>
<dbReference type="PANTHER" id="PTHR30408:SF12">
    <property type="entry name" value="TYPE I RESTRICTION ENZYME MJAVIII SPECIFICITY SUBUNIT"/>
    <property type="match status" value="1"/>
</dbReference>
<evidence type="ECO:0000256" key="3">
    <source>
        <dbReference type="ARBA" id="ARBA00023125"/>
    </source>
</evidence>
<dbReference type="SUPFAM" id="SSF116734">
    <property type="entry name" value="DNA methylase specificity domain"/>
    <property type="match status" value="2"/>
</dbReference>
<evidence type="ECO:0000313" key="5">
    <source>
        <dbReference type="EMBL" id="RIY36753.1"/>
    </source>
</evidence>
<dbReference type="InterPro" id="IPR052021">
    <property type="entry name" value="Type-I_RS_S_subunit"/>
</dbReference>
<evidence type="ECO:0000256" key="1">
    <source>
        <dbReference type="ARBA" id="ARBA00010923"/>
    </source>
</evidence>
<protein>
    <recommendedName>
        <fullName evidence="4">Type I restriction modification DNA specificity domain-containing protein</fullName>
    </recommendedName>
</protein>
<dbReference type="Proteomes" id="UP000265916">
    <property type="component" value="Unassembled WGS sequence"/>
</dbReference>
<dbReference type="OrthoDB" id="9798929at2"/>
<evidence type="ECO:0000259" key="4">
    <source>
        <dbReference type="Pfam" id="PF01420"/>
    </source>
</evidence>
<organism evidence="5 6">
    <name type="scientific">Psittacicella hinzii</name>
    <dbReference type="NCBI Taxonomy" id="2028575"/>
    <lineage>
        <taxon>Bacteria</taxon>
        <taxon>Pseudomonadati</taxon>
        <taxon>Pseudomonadota</taxon>
        <taxon>Gammaproteobacteria</taxon>
        <taxon>Pasteurellales</taxon>
        <taxon>Psittacicellaceae</taxon>
        <taxon>Psittacicella</taxon>
    </lineage>
</organism>
<feature type="domain" description="Type I restriction modification DNA specificity" evidence="4">
    <location>
        <begin position="44"/>
        <end position="175"/>
    </location>
</feature>
<proteinExistence type="inferred from homology"/>
<keyword evidence="3" id="KW-0238">DNA-binding</keyword>
<comment type="caution">
    <text evidence="5">The sequence shown here is derived from an EMBL/GenBank/DDBJ whole genome shotgun (WGS) entry which is preliminary data.</text>
</comment>
<dbReference type="Gene3D" id="1.10.287.1120">
    <property type="entry name" value="Bipartite methylase S protein"/>
    <property type="match status" value="2"/>
</dbReference>
<comment type="similarity">
    <text evidence="1">Belongs to the type-I restriction system S methylase family.</text>
</comment>
<dbReference type="RefSeq" id="WP_119531878.1">
    <property type="nucleotide sequence ID" value="NZ_JBHSSP010000025.1"/>
</dbReference>
<dbReference type="EMBL" id="NRJG01000103">
    <property type="protein sequence ID" value="RIY36753.1"/>
    <property type="molecule type" value="Genomic_DNA"/>
</dbReference>
<dbReference type="CDD" id="cd17262">
    <property type="entry name" value="RMtype1_S_Aco12261I-TRD2-CR2"/>
    <property type="match status" value="1"/>
</dbReference>
<dbReference type="InterPro" id="IPR000055">
    <property type="entry name" value="Restrct_endonuc_typeI_TRD"/>
</dbReference>
<sequence>MPKKLLARFEPLRRFKGFNVPWTEDKLFNLVKPYHPTNPHPSDLLTHEQGYPVFGANGYIGYAQTYNHDLPQVVVCARGNNAGKINLVNAPVWITANALVLQTETQQQLDKLFLYYHLHNNPLESYVTGGAQPQLTKGSLNNFKLVYPELAEQERIGKFLHLLLEHIELTQSKIQVWQEFTQKLRQLIFPQGKQELPSLRFKEFTQPWQNTTVKQIGQRFNNLRKPVTSHKRVPGTTPYYGSTGISSYIDGYTHDGEYILIAEDGASDLNNYPVMQTSGKIWVNNHAHVLQAIPEQADNDFLAQALKNVNYKVLVNGSSRFKLTTVVLDNIPLKVPHLDEQRKIGKLLSNLEQHIKGLEEFLAHLHKQRKALINELLTVNPIED</sequence>
<accession>A0A3A1YEU0</accession>
<keyword evidence="2" id="KW-0680">Restriction system</keyword>
<dbReference type="InterPro" id="IPR044946">
    <property type="entry name" value="Restrct_endonuc_typeI_TRD_sf"/>
</dbReference>
<gene>
    <name evidence="5" type="ORF">CKF58_05755</name>
</gene>
<keyword evidence="6" id="KW-1185">Reference proteome</keyword>
<evidence type="ECO:0000256" key="2">
    <source>
        <dbReference type="ARBA" id="ARBA00022747"/>
    </source>
</evidence>
<dbReference type="AlphaFoldDB" id="A0A3A1YEU0"/>
<name>A0A3A1YEU0_9GAMM</name>
<dbReference type="Pfam" id="PF01420">
    <property type="entry name" value="Methylase_S"/>
    <property type="match status" value="2"/>
</dbReference>
<dbReference type="GO" id="GO:0003677">
    <property type="term" value="F:DNA binding"/>
    <property type="evidence" value="ECO:0007669"/>
    <property type="project" value="UniProtKB-KW"/>
</dbReference>